<dbReference type="Pfam" id="PF00270">
    <property type="entry name" value="DEAD"/>
    <property type="match status" value="1"/>
</dbReference>
<keyword evidence="2 5" id="KW-0067">ATP-binding</keyword>
<dbReference type="Gene3D" id="3.40.50.300">
    <property type="entry name" value="P-loop containing nucleotide triphosphate hydrolases"/>
    <property type="match status" value="1"/>
</dbReference>
<name>A0A5N5GSA6_9ROSA</name>
<accession>A0A5N5GSA6</accession>
<dbReference type="SUPFAM" id="SSF52540">
    <property type="entry name" value="P-loop containing nucleoside triphosphate hydrolases"/>
    <property type="match status" value="1"/>
</dbReference>
<reference evidence="5 6" key="1">
    <citation type="submission" date="2019-09" db="EMBL/GenBank/DDBJ databases">
        <authorList>
            <person name="Ou C."/>
        </authorList>
    </citation>
    <scope>NUCLEOTIDE SEQUENCE [LARGE SCALE GENOMIC DNA]</scope>
    <source>
        <strain evidence="5">S2</strain>
        <tissue evidence="5">Leaf</tissue>
    </source>
</reference>
<keyword evidence="2 5" id="KW-0547">Nucleotide-binding</keyword>
<reference evidence="5 6" key="3">
    <citation type="submission" date="2019-11" db="EMBL/GenBank/DDBJ databases">
        <title>A de novo genome assembly of a pear dwarfing rootstock.</title>
        <authorList>
            <person name="Wang F."/>
            <person name="Wang J."/>
            <person name="Li S."/>
            <person name="Zhang Y."/>
            <person name="Fang M."/>
            <person name="Ma L."/>
            <person name="Zhao Y."/>
            <person name="Jiang S."/>
        </authorList>
    </citation>
    <scope>NUCLEOTIDE SEQUENCE [LARGE SCALE GENOMIC DNA]</scope>
    <source>
        <strain evidence="5">S2</strain>
        <tissue evidence="5">Leaf</tissue>
    </source>
</reference>
<organism evidence="5 6">
    <name type="scientific">Pyrus ussuriensis x Pyrus communis</name>
    <dbReference type="NCBI Taxonomy" id="2448454"/>
    <lineage>
        <taxon>Eukaryota</taxon>
        <taxon>Viridiplantae</taxon>
        <taxon>Streptophyta</taxon>
        <taxon>Embryophyta</taxon>
        <taxon>Tracheophyta</taxon>
        <taxon>Spermatophyta</taxon>
        <taxon>Magnoliopsida</taxon>
        <taxon>eudicotyledons</taxon>
        <taxon>Gunneridae</taxon>
        <taxon>Pentapetalae</taxon>
        <taxon>rosids</taxon>
        <taxon>fabids</taxon>
        <taxon>Rosales</taxon>
        <taxon>Rosaceae</taxon>
        <taxon>Amygdaloideae</taxon>
        <taxon>Maleae</taxon>
        <taxon>Pyrus</taxon>
    </lineage>
</organism>
<dbReference type="EMBL" id="SMOL01000402">
    <property type="protein sequence ID" value="KAB2616791.1"/>
    <property type="molecule type" value="Genomic_DNA"/>
</dbReference>
<keyword evidence="6" id="KW-1185">Reference proteome</keyword>
<dbReference type="Proteomes" id="UP000327157">
    <property type="component" value="Chromosome 3"/>
</dbReference>
<dbReference type="OrthoDB" id="196131at2759"/>
<reference evidence="6" key="2">
    <citation type="submission" date="2019-10" db="EMBL/GenBank/DDBJ databases">
        <title>A de novo genome assembly of a pear dwarfing rootstock.</title>
        <authorList>
            <person name="Wang F."/>
            <person name="Wang J."/>
            <person name="Li S."/>
            <person name="Zhang Y."/>
            <person name="Fang M."/>
            <person name="Ma L."/>
            <person name="Zhao Y."/>
            <person name="Jiang S."/>
        </authorList>
    </citation>
    <scope>NUCLEOTIDE SEQUENCE [LARGE SCALE GENOMIC DNA]</scope>
</reference>
<proteinExistence type="predicted"/>
<evidence type="ECO:0000259" key="4">
    <source>
        <dbReference type="PROSITE" id="PS51192"/>
    </source>
</evidence>
<keyword evidence="2 5" id="KW-0347">Helicase</keyword>
<dbReference type="InterPro" id="IPR014001">
    <property type="entry name" value="Helicase_ATP-bd"/>
</dbReference>
<protein>
    <submittedName>
        <fullName evidence="5">DEAD-box ATP-dependent RNA helicase 20-like</fullName>
    </submittedName>
</protein>
<dbReference type="InterPro" id="IPR027417">
    <property type="entry name" value="P-loop_NTPase"/>
</dbReference>
<keyword evidence="3" id="KW-0694">RNA-binding</keyword>
<dbReference type="GO" id="GO:0003723">
    <property type="term" value="F:RNA binding"/>
    <property type="evidence" value="ECO:0007669"/>
    <property type="project" value="UniProtKB-KW"/>
</dbReference>
<evidence type="ECO:0000313" key="5">
    <source>
        <dbReference type="EMBL" id="KAB2616791.1"/>
    </source>
</evidence>
<dbReference type="AlphaFoldDB" id="A0A5N5GSA6"/>
<sequence length="163" mass="18484">MLHNNFQKLDLLGLHQFKLKYGQWLWRAVTSLLAYLMPAIVHINSQPKLSRGGDGPRVLILAPTERLGEEIQQEYAKFCAASNIKVLLSWKLSSPKKSRGGILIATPRTLHFALEDGYTNVRRVTYLVLDGADWMLEKQNMGFGSQIQDIVSKVRDIVLTLFC</sequence>
<evidence type="ECO:0000313" key="6">
    <source>
        <dbReference type="Proteomes" id="UP000327157"/>
    </source>
</evidence>
<evidence type="ECO:0000256" key="1">
    <source>
        <dbReference type="ARBA" id="ARBA00022801"/>
    </source>
</evidence>
<dbReference type="GO" id="GO:0004386">
    <property type="term" value="F:helicase activity"/>
    <property type="evidence" value="ECO:0007669"/>
    <property type="project" value="UniProtKB-KW"/>
</dbReference>
<keyword evidence="1" id="KW-0378">Hydrolase</keyword>
<gene>
    <name evidence="5" type="ORF">D8674_023379</name>
</gene>
<dbReference type="PANTHER" id="PTHR47958">
    <property type="entry name" value="ATP-DEPENDENT RNA HELICASE DBP3"/>
    <property type="match status" value="1"/>
</dbReference>
<dbReference type="PROSITE" id="PS51192">
    <property type="entry name" value="HELICASE_ATP_BIND_1"/>
    <property type="match status" value="1"/>
</dbReference>
<dbReference type="InterPro" id="IPR011545">
    <property type="entry name" value="DEAD/DEAH_box_helicase_dom"/>
</dbReference>
<dbReference type="GO" id="GO:0016787">
    <property type="term" value="F:hydrolase activity"/>
    <property type="evidence" value="ECO:0007669"/>
    <property type="project" value="UniProtKB-KW"/>
</dbReference>
<evidence type="ECO:0000256" key="2">
    <source>
        <dbReference type="ARBA" id="ARBA00022806"/>
    </source>
</evidence>
<feature type="domain" description="Helicase ATP-binding" evidence="4">
    <location>
        <begin position="33"/>
        <end position="163"/>
    </location>
</feature>
<comment type="caution">
    <text evidence="5">The sequence shown here is derived from an EMBL/GenBank/DDBJ whole genome shotgun (WGS) entry which is preliminary data.</text>
</comment>
<evidence type="ECO:0000256" key="3">
    <source>
        <dbReference type="ARBA" id="ARBA00022884"/>
    </source>
</evidence>
<dbReference type="GO" id="GO:0005524">
    <property type="term" value="F:ATP binding"/>
    <property type="evidence" value="ECO:0007669"/>
    <property type="project" value="InterPro"/>
</dbReference>